<feature type="transmembrane region" description="Helical" evidence="5">
    <location>
        <begin position="173"/>
        <end position="191"/>
    </location>
</feature>
<gene>
    <name evidence="6" type="primary">hyfC</name>
    <name evidence="6" type="ORF">CIG1485E_0144</name>
</gene>
<feature type="transmembrane region" description="Helical" evidence="5">
    <location>
        <begin position="251"/>
        <end position="274"/>
    </location>
</feature>
<dbReference type="KEGG" id="caj:CIG1485E_0144"/>
<feature type="transmembrane region" description="Helical" evidence="5">
    <location>
        <begin position="227"/>
        <end position="245"/>
    </location>
</feature>
<name>A0A076F980_9BACT</name>
<dbReference type="AlphaFoldDB" id="A0A076F980"/>
<dbReference type="InterPro" id="IPR052561">
    <property type="entry name" value="ComplexI_Subunit1"/>
</dbReference>
<proteinExistence type="predicted"/>
<evidence type="ECO:0000256" key="5">
    <source>
        <dbReference type="SAM" id="Phobius"/>
    </source>
</evidence>
<dbReference type="EMBL" id="CP009043">
    <property type="protein sequence ID" value="AII14022.1"/>
    <property type="molecule type" value="Genomic_DNA"/>
</dbReference>
<dbReference type="Pfam" id="PF00146">
    <property type="entry name" value="NADHdh"/>
    <property type="match status" value="1"/>
</dbReference>
<feature type="transmembrane region" description="Helical" evidence="5">
    <location>
        <begin position="286"/>
        <end position="305"/>
    </location>
</feature>
<keyword evidence="7" id="KW-1185">Reference proteome</keyword>
<evidence type="ECO:0000256" key="1">
    <source>
        <dbReference type="ARBA" id="ARBA00004141"/>
    </source>
</evidence>
<dbReference type="PANTHER" id="PTHR43359">
    <property type="entry name" value="FORMATE HYDROGENLYASE SUBUNIT 4"/>
    <property type="match status" value="1"/>
</dbReference>
<dbReference type="GO" id="GO:0005886">
    <property type="term" value="C:plasma membrane"/>
    <property type="evidence" value="ECO:0007669"/>
    <property type="project" value="TreeGrafter"/>
</dbReference>
<evidence type="ECO:0000256" key="3">
    <source>
        <dbReference type="ARBA" id="ARBA00022989"/>
    </source>
</evidence>
<dbReference type="HOGENOM" id="CLU_015134_2_1_7"/>
<dbReference type="PROSITE" id="PS00668">
    <property type="entry name" value="COMPLEX1_ND1_2"/>
    <property type="match status" value="1"/>
</dbReference>
<keyword evidence="4 5" id="KW-0472">Membrane</keyword>
<keyword evidence="3 5" id="KW-1133">Transmembrane helix</keyword>
<protein>
    <submittedName>
        <fullName evidence="6">Hydrogenase-4, component C</fullName>
    </submittedName>
</protein>
<evidence type="ECO:0000313" key="7">
    <source>
        <dbReference type="Proteomes" id="UP000028486"/>
    </source>
</evidence>
<dbReference type="InterPro" id="IPR001694">
    <property type="entry name" value="NADH_UbQ_OxRdtase_su1/FPO"/>
</dbReference>
<reference evidence="7" key="1">
    <citation type="journal article" date="2014" name="Genome Announc.">
        <title>Complete Genome Sequence of Campylobacter iguaniorum Strain 1485ET, Isolated from a Bearded Dragon (Pogona vitticeps).</title>
        <authorList>
            <person name="Gilbert M.J."/>
            <person name="Miller W.G."/>
            <person name="Yee E."/>
            <person name="Kik M."/>
            <person name="Wagenaar J.A."/>
            <person name="Duim B."/>
        </authorList>
    </citation>
    <scope>NUCLEOTIDE SEQUENCE [LARGE SCALE GENOMIC DNA]</scope>
    <source>
        <strain evidence="7">1485E</strain>
    </source>
</reference>
<sequence length="306" mass="33966">MQTILLMLLQLFVAILLVPLFDGVARNLRGKIQSRVGYPILQTYYDIFKLLKRSRTMPNTIHWFFRASPYMLFSISALLVMIMPISYAGNSEGGMISDIFVAVYLVAAFRFVFGVASIDSSNPYAGVGASRESLIAVYVEPIMIICLIIIAMLTQTTNLPIIKGVLQNGEIGYHIASYAVASIAFLWAMYVEMGRKPFDIAEAEQEVQEGVIGEYSGRDLGVAEMALMLKQYAMISFFLVIFVPFGFENPLLNLALNLVEVGVFYIGAILIDNFGPRFRILSSLKFNALGILFISLIALSLYIIGV</sequence>
<evidence type="ECO:0000313" key="6">
    <source>
        <dbReference type="EMBL" id="AII14022.1"/>
    </source>
</evidence>
<keyword evidence="2 5" id="KW-0812">Transmembrane</keyword>
<comment type="subcellular location">
    <subcellularLocation>
        <location evidence="1">Membrane</location>
        <topology evidence="1">Multi-pass membrane protein</topology>
    </subcellularLocation>
</comment>
<feature type="transmembrane region" description="Helical" evidence="5">
    <location>
        <begin position="93"/>
        <end position="113"/>
    </location>
</feature>
<feature type="transmembrane region" description="Helical" evidence="5">
    <location>
        <begin position="63"/>
        <end position="87"/>
    </location>
</feature>
<dbReference type="PATRIC" id="fig|1244531.5.peg.154"/>
<organism evidence="6 7">
    <name type="scientific">Campylobacter iguaniorum</name>
    <dbReference type="NCBI Taxonomy" id="1244531"/>
    <lineage>
        <taxon>Bacteria</taxon>
        <taxon>Pseudomonadati</taxon>
        <taxon>Campylobacterota</taxon>
        <taxon>Epsilonproteobacteria</taxon>
        <taxon>Campylobacterales</taxon>
        <taxon>Campylobacteraceae</taxon>
        <taxon>Campylobacter</taxon>
    </lineage>
</organism>
<dbReference type="STRING" id="1244531.CIG2463D_0147"/>
<dbReference type="RefSeq" id="WP_038452629.1">
    <property type="nucleotide sequence ID" value="NZ_CP009043.1"/>
</dbReference>
<feature type="transmembrane region" description="Helical" evidence="5">
    <location>
        <begin position="134"/>
        <end position="153"/>
    </location>
</feature>
<accession>A0A076F980</accession>
<dbReference type="PANTHER" id="PTHR43359:SF1">
    <property type="entry name" value="FORMATE HYDROGENLYASE SUBUNIT 4-RELATED"/>
    <property type="match status" value="1"/>
</dbReference>
<evidence type="ECO:0000256" key="2">
    <source>
        <dbReference type="ARBA" id="ARBA00022692"/>
    </source>
</evidence>
<dbReference type="InterPro" id="IPR018086">
    <property type="entry name" value="NADH_UbQ_OxRdtase_su1_CS"/>
</dbReference>
<dbReference type="Proteomes" id="UP000028486">
    <property type="component" value="Chromosome"/>
</dbReference>
<dbReference type="OrthoDB" id="9778499at2"/>
<evidence type="ECO:0000256" key="4">
    <source>
        <dbReference type="ARBA" id="ARBA00023136"/>
    </source>
</evidence>
<feature type="transmembrane region" description="Helical" evidence="5">
    <location>
        <begin position="6"/>
        <end position="25"/>
    </location>
</feature>
<dbReference type="eggNOG" id="COG0650">
    <property type="taxonomic scope" value="Bacteria"/>
</dbReference>